<keyword evidence="1" id="KW-1133">Transmembrane helix</keyword>
<reference evidence="3" key="1">
    <citation type="journal article" date="2019" name="Int. J. Syst. Evol. Microbiol.">
        <title>The Global Catalogue of Microorganisms (GCM) 10K type strain sequencing project: providing services to taxonomists for standard genome sequencing and annotation.</title>
        <authorList>
            <consortium name="The Broad Institute Genomics Platform"/>
            <consortium name="The Broad Institute Genome Sequencing Center for Infectious Disease"/>
            <person name="Wu L."/>
            <person name="Ma J."/>
        </authorList>
    </citation>
    <scope>NUCLEOTIDE SEQUENCE [LARGE SCALE GENOMIC DNA]</scope>
    <source>
        <strain evidence="3">JCM 3369</strain>
    </source>
</reference>
<sequence>MAQNQLGNSGVGTGNGGSNVLSIVSFPLSAIAILFFPIIFGVVAIILAAVGLARKERLAKIALVVAIAATVTGMLLGAMAVSAVS</sequence>
<dbReference type="RefSeq" id="WP_122823188.1">
    <property type="nucleotide sequence ID" value="NZ_CP033325.1"/>
</dbReference>
<proteinExistence type="predicted"/>
<evidence type="ECO:0008006" key="4">
    <source>
        <dbReference type="Google" id="ProtNLM"/>
    </source>
</evidence>
<feature type="transmembrane region" description="Helical" evidence="1">
    <location>
        <begin position="61"/>
        <end position="84"/>
    </location>
</feature>
<dbReference type="EMBL" id="JBHSGF010000001">
    <property type="protein sequence ID" value="MFC4553970.1"/>
    <property type="molecule type" value="Genomic_DNA"/>
</dbReference>
<keyword evidence="3" id="KW-1185">Reference proteome</keyword>
<evidence type="ECO:0000256" key="1">
    <source>
        <dbReference type="SAM" id="Phobius"/>
    </source>
</evidence>
<gene>
    <name evidence="2" type="ORF">ACFO3F_01795</name>
</gene>
<name>A0ABV9D5J5_9MICO</name>
<accession>A0ABV9D5J5</accession>
<evidence type="ECO:0000313" key="2">
    <source>
        <dbReference type="EMBL" id="MFC4553970.1"/>
    </source>
</evidence>
<keyword evidence="1" id="KW-0472">Membrane</keyword>
<dbReference type="Proteomes" id="UP001595955">
    <property type="component" value="Unassembled WGS sequence"/>
</dbReference>
<feature type="transmembrane region" description="Helical" evidence="1">
    <location>
        <begin position="20"/>
        <end position="49"/>
    </location>
</feature>
<organism evidence="2 3">
    <name type="scientific">Georgenia faecalis</name>
    <dbReference type="NCBI Taxonomy" id="2483799"/>
    <lineage>
        <taxon>Bacteria</taxon>
        <taxon>Bacillati</taxon>
        <taxon>Actinomycetota</taxon>
        <taxon>Actinomycetes</taxon>
        <taxon>Micrococcales</taxon>
        <taxon>Bogoriellaceae</taxon>
        <taxon>Georgenia</taxon>
    </lineage>
</organism>
<comment type="caution">
    <text evidence="2">The sequence shown here is derived from an EMBL/GenBank/DDBJ whole genome shotgun (WGS) entry which is preliminary data.</text>
</comment>
<protein>
    <recommendedName>
        <fullName evidence="4">DUF4190 domain-containing protein</fullName>
    </recommendedName>
</protein>
<evidence type="ECO:0000313" key="3">
    <source>
        <dbReference type="Proteomes" id="UP001595955"/>
    </source>
</evidence>
<keyword evidence="1" id="KW-0812">Transmembrane</keyword>